<evidence type="ECO:0000313" key="1">
    <source>
        <dbReference type="EMBL" id="KAH0540626.1"/>
    </source>
</evidence>
<proteinExistence type="predicted"/>
<reference evidence="1 2" key="1">
    <citation type="journal article" date="2021" name="J. Hered.">
        <title>A chromosome-level genome assembly of the parasitoid wasp, Cotesia glomerata (Hymenoptera: Braconidae).</title>
        <authorList>
            <person name="Pinto B.J."/>
            <person name="Weis J.J."/>
            <person name="Gamble T."/>
            <person name="Ode P.J."/>
            <person name="Paul R."/>
            <person name="Zaspel J.M."/>
        </authorList>
    </citation>
    <scope>NUCLEOTIDE SEQUENCE [LARGE SCALE GENOMIC DNA]</scope>
    <source>
        <strain evidence="1">CgM1</strain>
    </source>
</reference>
<sequence>MQFTVRKEDYLENYYVNMVIFTIELYHGRFLRGKSLFYNFRGLTGKILSVTPRKYLLMAPVVTSKAGLKKGTIVGDENHSSSSGEQWPARSTKIRFLRQSSCCSRFRKFTGRSHQFIVCL</sequence>
<protein>
    <submittedName>
        <fullName evidence="1">Uncharacterized protein</fullName>
    </submittedName>
</protein>
<accession>A0AAV7I2H7</accession>
<name>A0AAV7I2H7_COTGL</name>
<organism evidence="1 2">
    <name type="scientific">Cotesia glomerata</name>
    <name type="common">Lepidopteran parasitic wasp</name>
    <name type="synonym">Apanteles glomeratus</name>
    <dbReference type="NCBI Taxonomy" id="32391"/>
    <lineage>
        <taxon>Eukaryota</taxon>
        <taxon>Metazoa</taxon>
        <taxon>Ecdysozoa</taxon>
        <taxon>Arthropoda</taxon>
        <taxon>Hexapoda</taxon>
        <taxon>Insecta</taxon>
        <taxon>Pterygota</taxon>
        <taxon>Neoptera</taxon>
        <taxon>Endopterygota</taxon>
        <taxon>Hymenoptera</taxon>
        <taxon>Apocrita</taxon>
        <taxon>Ichneumonoidea</taxon>
        <taxon>Braconidae</taxon>
        <taxon>Microgastrinae</taxon>
        <taxon>Cotesia</taxon>
    </lineage>
</organism>
<gene>
    <name evidence="1" type="ORF">KQX54_018654</name>
</gene>
<dbReference type="AlphaFoldDB" id="A0AAV7I2H7"/>
<keyword evidence="2" id="KW-1185">Reference proteome</keyword>
<dbReference type="EMBL" id="JAHXZJ010002609">
    <property type="protein sequence ID" value="KAH0540626.1"/>
    <property type="molecule type" value="Genomic_DNA"/>
</dbReference>
<comment type="caution">
    <text evidence="1">The sequence shown here is derived from an EMBL/GenBank/DDBJ whole genome shotgun (WGS) entry which is preliminary data.</text>
</comment>
<evidence type="ECO:0000313" key="2">
    <source>
        <dbReference type="Proteomes" id="UP000826195"/>
    </source>
</evidence>
<dbReference type="Proteomes" id="UP000826195">
    <property type="component" value="Unassembled WGS sequence"/>
</dbReference>